<dbReference type="Proteomes" id="UP001329430">
    <property type="component" value="Chromosome 2"/>
</dbReference>
<dbReference type="InterPro" id="IPR012337">
    <property type="entry name" value="RNaseH-like_sf"/>
</dbReference>
<evidence type="ECO:0000313" key="1">
    <source>
        <dbReference type="EMBL" id="KAK5647944.1"/>
    </source>
</evidence>
<keyword evidence="2" id="KW-1185">Reference proteome</keyword>
<proteinExistence type="predicted"/>
<accession>A0AAN7VQF5</accession>
<protein>
    <recommendedName>
        <fullName evidence="3">DUF4371 domain-containing protein</fullName>
    </recommendedName>
</protein>
<dbReference type="AlphaFoldDB" id="A0AAN7VQF5"/>
<sequence length="137" mass="15062">MREDFIGFVIVKDLSGEGLFQAILKYLQNSGLDLSLMRGQSYDGASAMKSDVVGVKTVIQAQYPLAVFTYCSNHCLNLVISSACANTHIRNMIGTVKETVSFFSRSAKRSNALKEFITKTQGEAVRIKGLISLCETR</sequence>
<dbReference type="PANTHER" id="PTHR45749:SF21">
    <property type="entry name" value="DUF4371 DOMAIN-CONTAINING PROTEIN"/>
    <property type="match status" value="1"/>
</dbReference>
<evidence type="ECO:0000313" key="2">
    <source>
        <dbReference type="Proteomes" id="UP001329430"/>
    </source>
</evidence>
<dbReference type="EMBL" id="JAVRBK010000002">
    <property type="protein sequence ID" value="KAK5647944.1"/>
    <property type="molecule type" value="Genomic_DNA"/>
</dbReference>
<dbReference type="PANTHER" id="PTHR45749">
    <property type="match status" value="1"/>
</dbReference>
<organism evidence="1 2">
    <name type="scientific">Pyrocoelia pectoralis</name>
    <dbReference type="NCBI Taxonomy" id="417401"/>
    <lineage>
        <taxon>Eukaryota</taxon>
        <taxon>Metazoa</taxon>
        <taxon>Ecdysozoa</taxon>
        <taxon>Arthropoda</taxon>
        <taxon>Hexapoda</taxon>
        <taxon>Insecta</taxon>
        <taxon>Pterygota</taxon>
        <taxon>Neoptera</taxon>
        <taxon>Endopterygota</taxon>
        <taxon>Coleoptera</taxon>
        <taxon>Polyphaga</taxon>
        <taxon>Elateriformia</taxon>
        <taxon>Elateroidea</taxon>
        <taxon>Lampyridae</taxon>
        <taxon>Lampyrinae</taxon>
        <taxon>Pyrocoelia</taxon>
    </lineage>
</organism>
<name>A0AAN7VQF5_9COLE</name>
<dbReference type="SUPFAM" id="SSF53098">
    <property type="entry name" value="Ribonuclease H-like"/>
    <property type="match status" value="1"/>
</dbReference>
<reference evidence="1 2" key="1">
    <citation type="journal article" date="2024" name="Insects">
        <title>An Improved Chromosome-Level Genome Assembly of the Firefly Pyrocoelia pectoralis.</title>
        <authorList>
            <person name="Fu X."/>
            <person name="Meyer-Rochow V.B."/>
            <person name="Ballantyne L."/>
            <person name="Zhu X."/>
        </authorList>
    </citation>
    <scope>NUCLEOTIDE SEQUENCE [LARGE SCALE GENOMIC DNA]</scope>
    <source>
        <strain evidence="1">XCY_ONT2</strain>
    </source>
</reference>
<comment type="caution">
    <text evidence="1">The sequence shown here is derived from an EMBL/GenBank/DDBJ whole genome shotgun (WGS) entry which is preliminary data.</text>
</comment>
<gene>
    <name evidence="1" type="ORF">RI129_002836</name>
</gene>
<evidence type="ECO:0008006" key="3">
    <source>
        <dbReference type="Google" id="ProtNLM"/>
    </source>
</evidence>